<dbReference type="AlphaFoldDB" id="A0A1F5TPQ0"/>
<protein>
    <recommendedName>
        <fullName evidence="3">Calcineurin-like phosphoesterase domain-containing protein</fullName>
    </recommendedName>
</protein>
<gene>
    <name evidence="1" type="ORF">A2531_06865</name>
</gene>
<reference evidence="1 2" key="1">
    <citation type="journal article" date="2016" name="Nat. Commun.">
        <title>Thousands of microbial genomes shed light on interconnected biogeochemical processes in an aquifer system.</title>
        <authorList>
            <person name="Anantharaman K."/>
            <person name="Brown C.T."/>
            <person name="Hug L.A."/>
            <person name="Sharon I."/>
            <person name="Castelle C.J."/>
            <person name="Probst A.J."/>
            <person name="Thomas B.C."/>
            <person name="Singh A."/>
            <person name="Wilkins M.J."/>
            <person name="Karaoz U."/>
            <person name="Brodie E.L."/>
            <person name="Williams K.H."/>
            <person name="Hubbard S.S."/>
            <person name="Banfield J.F."/>
        </authorList>
    </citation>
    <scope>NUCLEOTIDE SEQUENCE [LARGE SCALE GENOMIC DNA]</scope>
</reference>
<organism evidence="1 2">
    <name type="scientific">Candidatus Falkowbacteria bacterium RIFOXYD2_FULL_34_120</name>
    <dbReference type="NCBI Taxonomy" id="1798007"/>
    <lineage>
        <taxon>Bacteria</taxon>
        <taxon>Candidatus Falkowiibacteriota</taxon>
    </lineage>
</organism>
<accession>A0A1F5TPQ0</accession>
<evidence type="ECO:0000313" key="1">
    <source>
        <dbReference type="EMBL" id="OGF40808.1"/>
    </source>
</evidence>
<dbReference type="InterPro" id="IPR029052">
    <property type="entry name" value="Metallo-depent_PP-like"/>
</dbReference>
<name>A0A1F5TPQ0_9BACT</name>
<evidence type="ECO:0000313" key="2">
    <source>
        <dbReference type="Proteomes" id="UP000177579"/>
    </source>
</evidence>
<sequence length="347" mass="40233">MVKKDKIRGIDLIRFLSTPKTLQEISAEFGRPESEMEAYLEKRGKLRSYNLFVHRNDSQKLIYVYDKEKRNELIIKPRVWTYRKHEELPYLWISFPNNLNFKKIILAPISDAHYGSLAHISKKFDDYLNWIARSNNVFGFLVGDEVENCHADSPPGAIFEQMMRPKDQIISFRKKLAPLAHKILFGVPGNHEGRGTKKTDIDPLYFGICEPLGIPYFDEPVFVDILWKTYVFTMYCRHGSGNAQTKGGKINKALQALDFQEHIMFNIMGHVHDPMLDDTPRICRERNFDEDGNLESFRLVHKKQYTIICPSFLSYFGSYGARMGFSPPNTNITTCEIYPNGKYHATS</sequence>
<evidence type="ECO:0008006" key="3">
    <source>
        <dbReference type="Google" id="ProtNLM"/>
    </source>
</evidence>
<dbReference type="EMBL" id="MFGO01000020">
    <property type="protein sequence ID" value="OGF40808.1"/>
    <property type="molecule type" value="Genomic_DNA"/>
</dbReference>
<proteinExistence type="predicted"/>
<comment type="caution">
    <text evidence="1">The sequence shown here is derived from an EMBL/GenBank/DDBJ whole genome shotgun (WGS) entry which is preliminary data.</text>
</comment>
<dbReference type="SUPFAM" id="SSF56300">
    <property type="entry name" value="Metallo-dependent phosphatases"/>
    <property type="match status" value="1"/>
</dbReference>
<dbReference type="Proteomes" id="UP000177579">
    <property type="component" value="Unassembled WGS sequence"/>
</dbReference>